<proteinExistence type="predicted"/>
<dbReference type="InterPro" id="IPR029044">
    <property type="entry name" value="Nucleotide-diphossugar_trans"/>
</dbReference>
<dbReference type="Proteomes" id="UP000609651">
    <property type="component" value="Unassembled WGS sequence"/>
</dbReference>
<sequence length="259" mass="28631">MSTDRPKVVAIIQARLSSTRLPGKVLKELAGEPMLHWVVERVRAAHHAGRPIIDETIVATSDDASDDALAQWCDQRGVRCERGSLQDVLARYHGAAAAADADVVVRITSDCPLVDPGVTGEVVAAYLSADPPVAYASNIVPTRSYPRGLDTEVFSMASLEIAHQEDDDPAKREHVTQFLCRQPERFPRTCVVGSEDHSAHRWTVDTPEDFELIQRIYTHFAAADGAGPRDFDWRDVLALLADHPEWSALNRHIEQKKVA</sequence>
<accession>A0ABX1VBR9</accession>
<dbReference type="InterPro" id="IPR003329">
    <property type="entry name" value="Cytidylyl_trans"/>
</dbReference>
<reference evidence="1 2" key="1">
    <citation type="journal article" date="2020" name="Syst. Appl. Microbiol.">
        <title>Alienimonas chondri sp. nov., a novel planctomycete isolated from the biofilm of the red alga Chondrus crispus.</title>
        <authorList>
            <person name="Vitorino I."/>
            <person name="Albuquerque L."/>
            <person name="Wiegand S."/>
            <person name="Kallscheuer N."/>
            <person name="da Costa M.S."/>
            <person name="Lobo-da-Cunha A."/>
            <person name="Jogler C."/>
            <person name="Lage O.M."/>
        </authorList>
    </citation>
    <scope>NUCLEOTIDE SEQUENCE [LARGE SCALE GENOMIC DNA]</scope>
    <source>
        <strain evidence="1 2">LzC2</strain>
    </source>
</reference>
<keyword evidence="2" id="KW-1185">Reference proteome</keyword>
<dbReference type="Gene3D" id="3.90.550.10">
    <property type="entry name" value="Spore Coat Polysaccharide Biosynthesis Protein SpsA, Chain A"/>
    <property type="match status" value="1"/>
</dbReference>
<dbReference type="Pfam" id="PF02348">
    <property type="entry name" value="CTP_transf_3"/>
    <property type="match status" value="1"/>
</dbReference>
<protein>
    <submittedName>
        <fullName evidence="1">3-deoxy-manno-octulosonate cytidylyltransferase</fullName>
        <ecNumber evidence="1">2.7.7.38</ecNumber>
    </submittedName>
</protein>
<keyword evidence="1" id="KW-0808">Transferase</keyword>
<comment type="caution">
    <text evidence="1">The sequence shown here is derived from an EMBL/GenBank/DDBJ whole genome shotgun (WGS) entry which is preliminary data.</text>
</comment>
<gene>
    <name evidence="1" type="primary">kdsB</name>
    <name evidence="1" type="ORF">LzC2_13970</name>
</gene>
<dbReference type="RefSeq" id="WP_171185204.1">
    <property type="nucleotide sequence ID" value="NZ_WTPX01000032.1"/>
</dbReference>
<evidence type="ECO:0000313" key="1">
    <source>
        <dbReference type="EMBL" id="NNJ25327.1"/>
    </source>
</evidence>
<dbReference type="EMBL" id="WTPX01000032">
    <property type="protein sequence ID" value="NNJ25327.1"/>
    <property type="molecule type" value="Genomic_DNA"/>
</dbReference>
<dbReference type="CDD" id="cd02518">
    <property type="entry name" value="GT2_SpsF"/>
    <property type="match status" value="1"/>
</dbReference>
<dbReference type="PANTHER" id="PTHR42866:SF1">
    <property type="entry name" value="SPORE COAT POLYSACCHARIDE BIOSYNTHESIS PROTEIN SPSF"/>
    <property type="match status" value="1"/>
</dbReference>
<organism evidence="1 2">
    <name type="scientific">Alienimonas chondri</name>
    <dbReference type="NCBI Taxonomy" id="2681879"/>
    <lineage>
        <taxon>Bacteria</taxon>
        <taxon>Pseudomonadati</taxon>
        <taxon>Planctomycetota</taxon>
        <taxon>Planctomycetia</taxon>
        <taxon>Planctomycetales</taxon>
        <taxon>Planctomycetaceae</taxon>
        <taxon>Alienimonas</taxon>
    </lineage>
</organism>
<dbReference type="SUPFAM" id="SSF53448">
    <property type="entry name" value="Nucleotide-diphospho-sugar transferases"/>
    <property type="match status" value="1"/>
</dbReference>
<evidence type="ECO:0000313" key="2">
    <source>
        <dbReference type="Proteomes" id="UP000609651"/>
    </source>
</evidence>
<dbReference type="EC" id="2.7.7.38" evidence="1"/>
<dbReference type="PANTHER" id="PTHR42866">
    <property type="entry name" value="3-DEOXY-MANNO-OCTULOSONATE CYTIDYLYLTRANSFERASE"/>
    <property type="match status" value="1"/>
</dbReference>
<dbReference type="GO" id="GO:0008690">
    <property type="term" value="F:3-deoxy-manno-octulosonate cytidylyltransferase activity"/>
    <property type="evidence" value="ECO:0007669"/>
    <property type="project" value="UniProtKB-EC"/>
</dbReference>
<keyword evidence="1" id="KW-0548">Nucleotidyltransferase</keyword>
<name>A0ABX1VBR9_9PLAN</name>